<dbReference type="InterPro" id="IPR025354">
    <property type="entry name" value="DUF4258"/>
</dbReference>
<reference evidence="1 2" key="1">
    <citation type="journal article" date="2016" name="Nat. Commun.">
        <title>Thousands of microbial genomes shed light on interconnected biogeochemical processes in an aquifer system.</title>
        <authorList>
            <person name="Anantharaman K."/>
            <person name="Brown C.T."/>
            <person name="Hug L.A."/>
            <person name="Sharon I."/>
            <person name="Castelle C.J."/>
            <person name="Probst A.J."/>
            <person name="Thomas B.C."/>
            <person name="Singh A."/>
            <person name="Wilkins M.J."/>
            <person name="Karaoz U."/>
            <person name="Brodie E.L."/>
            <person name="Williams K.H."/>
            <person name="Hubbard S.S."/>
            <person name="Banfield J.F."/>
        </authorList>
    </citation>
    <scope>NUCLEOTIDE SEQUENCE [LARGE SCALE GENOMIC DNA]</scope>
</reference>
<comment type="caution">
    <text evidence="1">The sequence shown here is derived from an EMBL/GenBank/DDBJ whole genome shotgun (WGS) entry which is preliminary data.</text>
</comment>
<evidence type="ECO:0000313" key="2">
    <source>
        <dbReference type="Proteomes" id="UP000178429"/>
    </source>
</evidence>
<accession>A0A1F8C1I1</accession>
<dbReference type="AlphaFoldDB" id="A0A1F8C1I1"/>
<dbReference type="Proteomes" id="UP000178429">
    <property type="component" value="Unassembled WGS sequence"/>
</dbReference>
<name>A0A1F8C1I1_9BACT</name>
<dbReference type="STRING" id="1802525.A2975_04035"/>
<evidence type="ECO:0008006" key="3">
    <source>
        <dbReference type="Google" id="ProtNLM"/>
    </source>
</evidence>
<protein>
    <recommendedName>
        <fullName evidence="3">DUF4258 domain-containing protein</fullName>
    </recommendedName>
</protein>
<sequence length="81" mass="9504">MPRTAIVYSDHARETIKERKFPRGIVVEVVQNPDEIVPSFRGRQLRRKMFGDRILEVVTITEETKLVVITAYYLKEGRNEN</sequence>
<organism evidence="1 2">
    <name type="scientific">Candidatus Woesebacteria bacterium RIFCSPLOWO2_01_FULL_44_14</name>
    <dbReference type="NCBI Taxonomy" id="1802525"/>
    <lineage>
        <taxon>Bacteria</taxon>
        <taxon>Candidatus Woeseibacteriota</taxon>
    </lineage>
</organism>
<proteinExistence type="predicted"/>
<dbReference type="EMBL" id="MGHL01000006">
    <property type="protein sequence ID" value="OGM70214.1"/>
    <property type="molecule type" value="Genomic_DNA"/>
</dbReference>
<gene>
    <name evidence="1" type="ORF">A2975_04035</name>
</gene>
<evidence type="ECO:0000313" key="1">
    <source>
        <dbReference type="EMBL" id="OGM70214.1"/>
    </source>
</evidence>
<dbReference type="Pfam" id="PF14076">
    <property type="entry name" value="DUF4258"/>
    <property type="match status" value="1"/>
</dbReference>